<comment type="caution">
    <text evidence="4">The sequence shown here is derived from an EMBL/GenBank/DDBJ whole genome shotgun (WGS) entry which is preliminary data.</text>
</comment>
<reference evidence="4 5" key="1">
    <citation type="journal article" date="2021" name="Commun. Biol.">
        <title>The genome of Shorea leprosula (Dipterocarpaceae) highlights the ecological relevance of drought in aseasonal tropical rainforests.</title>
        <authorList>
            <person name="Ng K.K.S."/>
            <person name="Kobayashi M.J."/>
            <person name="Fawcett J.A."/>
            <person name="Hatakeyama M."/>
            <person name="Paape T."/>
            <person name="Ng C.H."/>
            <person name="Ang C.C."/>
            <person name="Tnah L.H."/>
            <person name="Lee C.T."/>
            <person name="Nishiyama T."/>
            <person name="Sese J."/>
            <person name="O'Brien M.J."/>
            <person name="Copetti D."/>
            <person name="Mohd Noor M.I."/>
            <person name="Ong R.C."/>
            <person name="Putra M."/>
            <person name="Sireger I.Z."/>
            <person name="Indrioko S."/>
            <person name="Kosugi Y."/>
            <person name="Izuno A."/>
            <person name="Isagi Y."/>
            <person name="Lee S.L."/>
            <person name="Shimizu K.K."/>
        </authorList>
    </citation>
    <scope>NUCLEOTIDE SEQUENCE [LARGE SCALE GENOMIC DNA]</scope>
    <source>
        <strain evidence="4">214</strain>
    </source>
</reference>
<gene>
    <name evidence="4" type="ORF">SLEP1_g2349</name>
</gene>
<dbReference type="SMART" id="SM01189">
    <property type="entry name" value="ELM2"/>
    <property type="match status" value="1"/>
</dbReference>
<name>A0AAV5HQM1_9ROSI</name>
<dbReference type="AlphaFoldDB" id="A0AAV5HQM1"/>
<evidence type="ECO:0000256" key="1">
    <source>
        <dbReference type="ARBA" id="ARBA00023242"/>
    </source>
</evidence>
<dbReference type="InterPro" id="IPR000949">
    <property type="entry name" value="ELM2_dom"/>
</dbReference>
<accession>A0AAV5HQM1</accession>
<dbReference type="PANTHER" id="PTHR46410">
    <property type="entry name" value="AT-RICH INTERACTIVE DOMAIN-CONTAINING PROTEIN 2"/>
    <property type="match status" value="1"/>
</dbReference>
<dbReference type="Proteomes" id="UP001054252">
    <property type="component" value="Unassembled WGS sequence"/>
</dbReference>
<dbReference type="PROSITE" id="PS51156">
    <property type="entry name" value="ELM2"/>
    <property type="match status" value="1"/>
</dbReference>
<feature type="region of interest" description="Disordered" evidence="2">
    <location>
        <begin position="205"/>
        <end position="236"/>
    </location>
</feature>
<protein>
    <recommendedName>
        <fullName evidence="3">ELM2 domain-containing protein</fullName>
    </recommendedName>
</protein>
<sequence length="434" mass="49478">MGLSKDLEGYLSKLEKNNVEKTQLLEASLLSNSDASKESVNGGEKLQDISTQRALDFGDVGKLQNEVDNVVADVKDIVIEDCGEGKTCAISDSEEKPCSHKRKRDCMSGMLNWVTKVATNPCDPIVGSLPERSKWNSYSRDEFWKQILLFREVAFTARYGDSSAEQSQWQKVQKMHPCMYDDQTGSGYNLRERLSRSKKFLSGKTTSKTLASSSKQTDCPAGFGDQVDGSSDSPSSGSVFDYDIDYQIPIGPDFQAELPEWTGSNYESEPKWLGTRVWPLEKKDHRVLIERDPIGRGRQESCGCQVPGSIQCVKFHIGEKKSRVKLELGTAFYLWKFHRMGEEVAIYWKSADQRLFDSMMKSNSLSLDHCFWEQIDKHLPNKSREDLVSYYFNVFILQRRAYQNRHTPNEIDSDDEESEHPILLTPKKPRKRSK</sequence>
<evidence type="ECO:0000256" key="2">
    <source>
        <dbReference type="SAM" id="MobiDB-lite"/>
    </source>
</evidence>
<evidence type="ECO:0000313" key="5">
    <source>
        <dbReference type="Proteomes" id="UP001054252"/>
    </source>
</evidence>
<evidence type="ECO:0000313" key="4">
    <source>
        <dbReference type="EMBL" id="GKU88037.1"/>
    </source>
</evidence>
<keyword evidence="1" id="KW-0539">Nucleus</keyword>
<organism evidence="4 5">
    <name type="scientific">Rubroshorea leprosula</name>
    <dbReference type="NCBI Taxonomy" id="152421"/>
    <lineage>
        <taxon>Eukaryota</taxon>
        <taxon>Viridiplantae</taxon>
        <taxon>Streptophyta</taxon>
        <taxon>Embryophyta</taxon>
        <taxon>Tracheophyta</taxon>
        <taxon>Spermatophyta</taxon>
        <taxon>Magnoliopsida</taxon>
        <taxon>eudicotyledons</taxon>
        <taxon>Gunneridae</taxon>
        <taxon>Pentapetalae</taxon>
        <taxon>rosids</taxon>
        <taxon>malvids</taxon>
        <taxon>Malvales</taxon>
        <taxon>Dipterocarpaceae</taxon>
        <taxon>Rubroshorea</taxon>
    </lineage>
</organism>
<dbReference type="PANTHER" id="PTHR46410:SF1">
    <property type="entry name" value="AT-RICH INTERACTIVE DOMAIN-CONTAINING PROTEIN 1"/>
    <property type="match status" value="1"/>
</dbReference>
<feature type="compositionally biased region" description="Low complexity" evidence="2">
    <location>
        <begin position="224"/>
        <end position="236"/>
    </location>
</feature>
<feature type="compositionally biased region" description="Low complexity" evidence="2">
    <location>
        <begin position="205"/>
        <end position="215"/>
    </location>
</feature>
<proteinExistence type="predicted"/>
<feature type="region of interest" description="Disordered" evidence="2">
    <location>
        <begin position="407"/>
        <end position="434"/>
    </location>
</feature>
<feature type="domain" description="ELM2" evidence="3">
    <location>
        <begin position="246"/>
        <end position="283"/>
    </location>
</feature>
<keyword evidence="5" id="KW-1185">Reference proteome</keyword>
<evidence type="ECO:0000259" key="3">
    <source>
        <dbReference type="PROSITE" id="PS51156"/>
    </source>
</evidence>
<dbReference type="EMBL" id="BPVZ01000002">
    <property type="protein sequence ID" value="GKU88037.1"/>
    <property type="molecule type" value="Genomic_DNA"/>
</dbReference>